<reference evidence="2" key="1">
    <citation type="submission" date="2019-03" db="EMBL/GenBank/DDBJ databases">
        <title>Afifella sp. nov., isolated from activated sludge.</title>
        <authorList>
            <person name="Li Q."/>
            <person name="Liu Y."/>
        </authorList>
    </citation>
    <scope>NUCLEOTIDE SEQUENCE</scope>
    <source>
        <strain evidence="2">L72</strain>
    </source>
</reference>
<keyword evidence="1" id="KW-1133">Transmembrane helix</keyword>
<sequence>MWLLNFVGVCASFVGSVVLAVNELGRLRQLEIRRIERNRMRLLRIAESLESAYASARQAKLAGKPGRDLNAFSALMAKRLNVEGRIHNRLRKTYGLPTRGIAWPEWQLQPELINFSFNEIFQAISERPFDQNVAMARWRKWGFGLLTIGFGCQFVLAILQLFQ</sequence>
<keyword evidence="3" id="KW-1185">Reference proteome</keyword>
<dbReference type="AlphaFoldDB" id="A0A964T2L9"/>
<comment type="caution">
    <text evidence="2">The sequence shown here is derived from an EMBL/GenBank/DDBJ whole genome shotgun (WGS) entry which is preliminary data.</text>
</comment>
<dbReference type="Proteomes" id="UP000773614">
    <property type="component" value="Unassembled WGS sequence"/>
</dbReference>
<gene>
    <name evidence="2" type="ORF">E4O86_01790</name>
</gene>
<keyword evidence="1" id="KW-0812">Transmembrane</keyword>
<dbReference type="RefSeq" id="WP_161138796.1">
    <property type="nucleotide sequence ID" value="NZ_SPKJ01000003.1"/>
</dbReference>
<evidence type="ECO:0000313" key="3">
    <source>
        <dbReference type="Proteomes" id="UP000773614"/>
    </source>
</evidence>
<name>A0A964T2L9_9HYPH</name>
<evidence type="ECO:0000256" key="1">
    <source>
        <dbReference type="SAM" id="Phobius"/>
    </source>
</evidence>
<evidence type="ECO:0000313" key="2">
    <source>
        <dbReference type="EMBL" id="MYZ46452.1"/>
    </source>
</evidence>
<protein>
    <submittedName>
        <fullName evidence="2">Uncharacterized protein</fullName>
    </submittedName>
</protein>
<accession>A0A964T2L9</accession>
<feature type="transmembrane region" description="Helical" evidence="1">
    <location>
        <begin position="6"/>
        <end position="25"/>
    </location>
</feature>
<organism evidence="2 3">
    <name type="scientific">Propylenella binzhouense</name>
    <dbReference type="NCBI Taxonomy" id="2555902"/>
    <lineage>
        <taxon>Bacteria</taxon>
        <taxon>Pseudomonadati</taxon>
        <taxon>Pseudomonadota</taxon>
        <taxon>Alphaproteobacteria</taxon>
        <taxon>Hyphomicrobiales</taxon>
        <taxon>Propylenellaceae</taxon>
        <taxon>Propylenella</taxon>
    </lineage>
</organism>
<keyword evidence="1" id="KW-0472">Membrane</keyword>
<feature type="transmembrane region" description="Helical" evidence="1">
    <location>
        <begin position="141"/>
        <end position="162"/>
    </location>
</feature>
<proteinExistence type="predicted"/>
<dbReference type="EMBL" id="SPKJ01000003">
    <property type="protein sequence ID" value="MYZ46452.1"/>
    <property type="molecule type" value="Genomic_DNA"/>
</dbReference>